<dbReference type="GO" id="GO:0016020">
    <property type="term" value="C:membrane"/>
    <property type="evidence" value="ECO:0007669"/>
    <property type="project" value="UniProtKB-SubCell"/>
</dbReference>
<keyword evidence="3 5" id="KW-1133">Transmembrane helix</keyword>
<sequence length="285" mass="28653">MRLLALTTLTMIAFAANSLLNRAALAGGHIGPGEFAALRVTSGALVLWLIVVVQSGAGTIWRRPDWVGVGGLAAYLLGFSYAYLQLDAGLGALVLFAGVQLTMFAGALAEGEAPPVLRWLGMAVSLTGLVFLAWPGAGTPMPPSSLALMAVAAIGWGIYSLAGRKVASPLVATASNFLLATPIVIVVALALGAGPPASTFGVVLAILSGAVTSGLGYALWYRVLPTLGATKGALAQLCVPVLALIGGATLLAEPLTLRAVVASGVILGGILLGVLAREGHDKQGA</sequence>
<evidence type="ECO:0000256" key="4">
    <source>
        <dbReference type="ARBA" id="ARBA00023136"/>
    </source>
</evidence>
<reference evidence="8" key="1">
    <citation type="submission" date="2018-08" db="EMBL/GenBank/DDBJ databases">
        <authorList>
            <person name="Rodrigo-Torres L."/>
            <person name="Arahal R. D."/>
            <person name="Lucena T."/>
        </authorList>
    </citation>
    <scope>NUCLEOTIDE SEQUENCE [LARGE SCALE GENOMIC DNA]</scope>
    <source>
        <strain evidence="8">CECT 7235</strain>
    </source>
</reference>
<dbReference type="AlphaFoldDB" id="A0A3B0MXJ0"/>
<feature type="domain" description="EamA" evidence="6">
    <location>
        <begin position="146"/>
        <end position="272"/>
    </location>
</feature>
<evidence type="ECO:0000256" key="3">
    <source>
        <dbReference type="ARBA" id="ARBA00022989"/>
    </source>
</evidence>
<proteinExistence type="predicted"/>
<dbReference type="Pfam" id="PF00892">
    <property type="entry name" value="EamA"/>
    <property type="match status" value="1"/>
</dbReference>
<gene>
    <name evidence="7" type="ORF">ROE7235_03224</name>
</gene>
<organism evidence="7 8">
    <name type="scientific">Roseinatronobacter ekhonensis</name>
    <dbReference type="NCBI Taxonomy" id="254356"/>
    <lineage>
        <taxon>Bacteria</taxon>
        <taxon>Pseudomonadati</taxon>
        <taxon>Pseudomonadota</taxon>
        <taxon>Alphaproteobacteria</taxon>
        <taxon>Rhodobacterales</taxon>
        <taxon>Paracoccaceae</taxon>
        <taxon>Roseinatronobacter</taxon>
    </lineage>
</organism>
<dbReference type="InterPro" id="IPR037185">
    <property type="entry name" value="EmrE-like"/>
</dbReference>
<evidence type="ECO:0000256" key="2">
    <source>
        <dbReference type="ARBA" id="ARBA00022692"/>
    </source>
</evidence>
<keyword evidence="2 5" id="KW-0812">Transmembrane</keyword>
<comment type="subcellular location">
    <subcellularLocation>
        <location evidence="1">Membrane</location>
        <topology evidence="1">Multi-pass membrane protein</topology>
    </subcellularLocation>
</comment>
<feature type="transmembrane region" description="Helical" evidence="5">
    <location>
        <begin position="200"/>
        <end position="221"/>
    </location>
</feature>
<dbReference type="PANTHER" id="PTHR32322:SF9">
    <property type="entry name" value="AMINO-ACID METABOLITE EFFLUX PUMP-RELATED"/>
    <property type="match status" value="1"/>
</dbReference>
<accession>A0A3B0MXJ0</accession>
<feature type="transmembrane region" description="Helical" evidence="5">
    <location>
        <begin position="257"/>
        <end position="276"/>
    </location>
</feature>
<feature type="transmembrane region" description="Helical" evidence="5">
    <location>
        <begin position="90"/>
        <end position="109"/>
    </location>
</feature>
<feature type="transmembrane region" description="Helical" evidence="5">
    <location>
        <begin position="146"/>
        <end position="162"/>
    </location>
</feature>
<dbReference type="OrthoDB" id="321830at2"/>
<feature type="transmembrane region" description="Helical" evidence="5">
    <location>
        <begin position="36"/>
        <end position="54"/>
    </location>
</feature>
<keyword evidence="4 5" id="KW-0472">Membrane</keyword>
<dbReference type="SUPFAM" id="SSF103481">
    <property type="entry name" value="Multidrug resistance efflux transporter EmrE"/>
    <property type="match status" value="2"/>
</dbReference>
<dbReference type="EMBL" id="UIHC01000051">
    <property type="protein sequence ID" value="SUZ33454.1"/>
    <property type="molecule type" value="Genomic_DNA"/>
</dbReference>
<feature type="transmembrane region" description="Helical" evidence="5">
    <location>
        <begin position="66"/>
        <end position="84"/>
    </location>
</feature>
<evidence type="ECO:0000313" key="7">
    <source>
        <dbReference type="EMBL" id="SUZ33454.1"/>
    </source>
</evidence>
<evidence type="ECO:0000313" key="8">
    <source>
        <dbReference type="Proteomes" id="UP000272908"/>
    </source>
</evidence>
<dbReference type="InterPro" id="IPR050638">
    <property type="entry name" value="AA-Vitamin_Transporters"/>
</dbReference>
<feature type="transmembrane region" description="Helical" evidence="5">
    <location>
        <begin position="174"/>
        <end position="194"/>
    </location>
</feature>
<dbReference type="Proteomes" id="UP000272908">
    <property type="component" value="Unassembled WGS sequence"/>
</dbReference>
<keyword evidence="8" id="KW-1185">Reference proteome</keyword>
<name>A0A3B0MXJ0_9RHOB</name>
<feature type="transmembrane region" description="Helical" evidence="5">
    <location>
        <begin position="116"/>
        <end position="134"/>
    </location>
</feature>
<protein>
    <recommendedName>
        <fullName evidence="6">EamA domain-containing protein</fullName>
    </recommendedName>
</protein>
<evidence type="ECO:0000256" key="5">
    <source>
        <dbReference type="SAM" id="Phobius"/>
    </source>
</evidence>
<feature type="transmembrane region" description="Helical" evidence="5">
    <location>
        <begin position="233"/>
        <end position="251"/>
    </location>
</feature>
<dbReference type="InterPro" id="IPR000620">
    <property type="entry name" value="EamA_dom"/>
</dbReference>
<dbReference type="PANTHER" id="PTHR32322">
    <property type="entry name" value="INNER MEMBRANE TRANSPORTER"/>
    <property type="match status" value="1"/>
</dbReference>
<evidence type="ECO:0000259" key="6">
    <source>
        <dbReference type="Pfam" id="PF00892"/>
    </source>
</evidence>
<evidence type="ECO:0000256" key="1">
    <source>
        <dbReference type="ARBA" id="ARBA00004141"/>
    </source>
</evidence>
<dbReference type="RefSeq" id="WP_121096500.1">
    <property type="nucleotide sequence ID" value="NZ_UIHC01000051.1"/>
</dbReference>